<keyword evidence="3" id="KW-0804">Transcription</keyword>
<evidence type="ECO:0000256" key="2">
    <source>
        <dbReference type="ARBA" id="ARBA00023125"/>
    </source>
</evidence>
<dbReference type="EMBL" id="CAADRP010001707">
    <property type="protein sequence ID" value="VFU49004.1"/>
    <property type="molecule type" value="Genomic_DNA"/>
</dbReference>
<evidence type="ECO:0000259" key="6">
    <source>
        <dbReference type="PROSITE" id="PS51005"/>
    </source>
</evidence>
<dbReference type="PANTHER" id="PTHR31744">
    <property type="entry name" value="PROTEIN CUP-SHAPED COTYLEDON 2-RELATED"/>
    <property type="match status" value="1"/>
</dbReference>
<proteinExistence type="predicted"/>
<organism evidence="7">
    <name type="scientific">Salix viminalis</name>
    <name type="common">Common osier</name>
    <name type="synonym">Basket willow</name>
    <dbReference type="NCBI Taxonomy" id="40686"/>
    <lineage>
        <taxon>Eukaryota</taxon>
        <taxon>Viridiplantae</taxon>
        <taxon>Streptophyta</taxon>
        <taxon>Embryophyta</taxon>
        <taxon>Tracheophyta</taxon>
        <taxon>Spermatophyta</taxon>
        <taxon>Magnoliopsida</taxon>
        <taxon>eudicotyledons</taxon>
        <taxon>Gunneridae</taxon>
        <taxon>Pentapetalae</taxon>
        <taxon>rosids</taxon>
        <taxon>fabids</taxon>
        <taxon>Malpighiales</taxon>
        <taxon>Salicaceae</taxon>
        <taxon>Saliceae</taxon>
        <taxon>Salix</taxon>
    </lineage>
</organism>
<evidence type="ECO:0000256" key="4">
    <source>
        <dbReference type="ARBA" id="ARBA00023242"/>
    </source>
</evidence>
<accession>A0A6N2M646</accession>
<dbReference type="Gene3D" id="2.170.150.80">
    <property type="entry name" value="NAC domain"/>
    <property type="match status" value="1"/>
</dbReference>
<keyword evidence="1" id="KW-0805">Transcription regulation</keyword>
<protein>
    <recommendedName>
        <fullName evidence="6">NAC domain-containing protein</fullName>
    </recommendedName>
</protein>
<dbReference type="SMR" id="A0A6N2M646"/>
<dbReference type="GO" id="GO:0003677">
    <property type="term" value="F:DNA binding"/>
    <property type="evidence" value="ECO:0007669"/>
    <property type="project" value="UniProtKB-KW"/>
</dbReference>
<dbReference type="PANTHER" id="PTHR31744:SF93">
    <property type="entry name" value="NAC DOMAIN-CONTAINING PROTEIN"/>
    <property type="match status" value="1"/>
</dbReference>
<feature type="domain" description="NAC" evidence="6">
    <location>
        <begin position="14"/>
        <end position="195"/>
    </location>
</feature>
<keyword evidence="4" id="KW-0539">Nucleus</keyword>
<dbReference type="InterPro" id="IPR003441">
    <property type="entry name" value="NAC-dom"/>
</dbReference>
<dbReference type="SUPFAM" id="SSF101941">
    <property type="entry name" value="NAC domain"/>
    <property type="match status" value="1"/>
</dbReference>
<evidence type="ECO:0000256" key="1">
    <source>
        <dbReference type="ARBA" id="ARBA00023015"/>
    </source>
</evidence>
<gene>
    <name evidence="7" type="ORF">SVIM_LOCUS322634</name>
</gene>
<name>A0A6N2M646_SALVM</name>
<dbReference type="GO" id="GO:0006355">
    <property type="term" value="P:regulation of DNA-templated transcription"/>
    <property type="evidence" value="ECO:0007669"/>
    <property type="project" value="InterPro"/>
</dbReference>
<dbReference type="AlphaFoldDB" id="A0A6N2M646"/>
<evidence type="ECO:0000313" key="7">
    <source>
        <dbReference type="EMBL" id="VFU49004.1"/>
    </source>
</evidence>
<sequence>MEKLSFVKNGVLRLPPGFRFHPTDEELVVQYLKRKVFACPLPASIIPEVDVCKSDPWDLPARIHCKAKAFLKLYFQLKQNCNVIWSKERYFFSTREAKYPNGNRSNRATGSGYWKATGIDKQIVTSKGKQVAGMKKTLVFYRGKPPHGTRTDWIMHEYRLASTETTACNALKNNSTQGPVVVPVENWVLCRIFLKKRGSKNEEENIQAGNDNRLPKLRTTKPVFYDFMTKEKTTDLNLAPSSSSSGSSGITEEVPCNESDDHEESSSCNSFPYFRRKP</sequence>
<evidence type="ECO:0000256" key="5">
    <source>
        <dbReference type="SAM" id="MobiDB-lite"/>
    </source>
</evidence>
<evidence type="ECO:0000256" key="3">
    <source>
        <dbReference type="ARBA" id="ARBA00023163"/>
    </source>
</evidence>
<feature type="region of interest" description="Disordered" evidence="5">
    <location>
        <begin position="235"/>
        <end position="278"/>
    </location>
</feature>
<reference evidence="7" key="1">
    <citation type="submission" date="2019-03" db="EMBL/GenBank/DDBJ databases">
        <authorList>
            <person name="Mank J."/>
            <person name="Almeida P."/>
        </authorList>
    </citation>
    <scope>NUCLEOTIDE SEQUENCE</scope>
    <source>
        <strain evidence="7">78183</strain>
    </source>
</reference>
<keyword evidence="2" id="KW-0238">DNA-binding</keyword>
<dbReference type="InterPro" id="IPR036093">
    <property type="entry name" value="NAC_dom_sf"/>
</dbReference>
<dbReference type="Pfam" id="PF02365">
    <property type="entry name" value="NAM"/>
    <property type="match status" value="1"/>
</dbReference>
<dbReference type="PROSITE" id="PS51005">
    <property type="entry name" value="NAC"/>
    <property type="match status" value="1"/>
</dbReference>